<dbReference type="InterPro" id="IPR005471">
    <property type="entry name" value="Tscrpt_reg_IclR_N"/>
</dbReference>
<proteinExistence type="predicted"/>
<evidence type="ECO:0000256" key="2">
    <source>
        <dbReference type="ARBA" id="ARBA00023125"/>
    </source>
</evidence>
<dbReference type="STRING" id="1413211.U473_11710"/>
<comment type="caution">
    <text evidence="6">The sequence shown here is derived from an EMBL/GenBank/DDBJ whole genome shotgun (WGS) entry which is preliminary data.</text>
</comment>
<dbReference type="InterPro" id="IPR029016">
    <property type="entry name" value="GAF-like_dom_sf"/>
</dbReference>
<gene>
    <name evidence="6" type="ORF">U473_11710</name>
</gene>
<dbReference type="PANTHER" id="PTHR30136">
    <property type="entry name" value="HELIX-TURN-HELIX TRANSCRIPTIONAL REGULATOR, ICLR FAMILY"/>
    <property type="match status" value="1"/>
</dbReference>
<sequence length="253" mass="28846">MDYRNKTVLKGLEILNYFRQYEQLSIAEMARMTELPKSTLHRMVVTLESEGFLRRVDNSQHSYSLGLSLLELGYLVEQRLEIRKAAFSSMTKLRDQVNEAVNLIVVDGNEAVYIEKVDTSHPVRVYTRVGRRAPLYAGACPRILLSYMDDQEIEQLFNKFQWQKIANGTIVDKDLQLKMIAQARESGYTVSYNELENGSAAVAMPIRDYTGKVIAGLSIAGPIDRFDSNRLPSLIQELKIAVNEISRNMGFRE</sequence>
<dbReference type="PROSITE" id="PS51078">
    <property type="entry name" value="ICLR_ED"/>
    <property type="match status" value="1"/>
</dbReference>
<dbReference type="GO" id="GO:0003677">
    <property type="term" value="F:DNA binding"/>
    <property type="evidence" value="ECO:0007669"/>
    <property type="project" value="UniProtKB-KW"/>
</dbReference>
<dbReference type="GO" id="GO:0003700">
    <property type="term" value="F:DNA-binding transcription factor activity"/>
    <property type="evidence" value="ECO:0007669"/>
    <property type="project" value="TreeGrafter"/>
</dbReference>
<dbReference type="AlphaFoldDB" id="A0A135L6Q5"/>
<evidence type="ECO:0000256" key="3">
    <source>
        <dbReference type="ARBA" id="ARBA00023163"/>
    </source>
</evidence>
<evidence type="ECO:0000256" key="1">
    <source>
        <dbReference type="ARBA" id="ARBA00023015"/>
    </source>
</evidence>
<reference evidence="6 7" key="1">
    <citation type="submission" date="2016-02" db="EMBL/GenBank/DDBJ databases">
        <title>Draft Genome for Tepidibacillus decaturensis nov. sp. Strain Z9, an Anaerobic, Moderately Thermophilic and Heterotrophic Bacterium from Deep Subsurface of the Illinois Basin, USA.</title>
        <authorList>
            <person name="Dong Y."/>
            <person name="Chang J.Y."/>
            <person name="Sanford R."/>
            <person name="Fouke B.W."/>
        </authorList>
    </citation>
    <scope>NUCLEOTIDE SEQUENCE [LARGE SCALE GENOMIC DNA]</scope>
    <source>
        <strain evidence="6 7">Z9</strain>
    </source>
</reference>
<dbReference type="Pfam" id="PF01614">
    <property type="entry name" value="IclR_C"/>
    <property type="match status" value="1"/>
</dbReference>
<dbReference type="InterPro" id="IPR014757">
    <property type="entry name" value="Tscrpt_reg_IclR_C"/>
</dbReference>
<evidence type="ECO:0000313" key="6">
    <source>
        <dbReference type="EMBL" id="KXG44609.1"/>
    </source>
</evidence>
<dbReference type="Gene3D" id="3.30.450.40">
    <property type="match status" value="1"/>
</dbReference>
<dbReference type="InterPro" id="IPR036388">
    <property type="entry name" value="WH-like_DNA-bd_sf"/>
</dbReference>
<dbReference type="InterPro" id="IPR036390">
    <property type="entry name" value="WH_DNA-bd_sf"/>
</dbReference>
<evidence type="ECO:0000259" key="5">
    <source>
        <dbReference type="PROSITE" id="PS51078"/>
    </source>
</evidence>
<dbReference type="Proteomes" id="UP000070352">
    <property type="component" value="Unassembled WGS sequence"/>
</dbReference>
<feature type="domain" description="HTH iclR-type" evidence="4">
    <location>
        <begin position="5"/>
        <end position="67"/>
    </location>
</feature>
<dbReference type="Gene3D" id="1.10.10.10">
    <property type="entry name" value="Winged helix-like DNA-binding domain superfamily/Winged helix DNA-binding domain"/>
    <property type="match status" value="1"/>
</dbReference>
<dbReference type="SUPFAM" id="SSF55781">
    <property type="entry name" value="GAF domain-like"/>
    <property type="match status" value="1"/>
</dbReference>
<keyword evidence="7" id="KW-1185">Reference proteome</keyword>
<accession>A0A135L6Q5</accession>
<keyword evidence="2" id="KW-0238">DNA-binding</keyword>
<dbReference type="SMART" id="SM00346">
    <property type="entry name" value="HTH_ICLR"/>
    <property type="match status" value="1"/>
</dbReference>
<protein>
    <submittedName>
        <fullName evidence="6">IclR family transcriptional regulator</fullName>
    </submittedName>
</protein>
<keyword evidence="1" id="KW-0805">Transcription regulation</keyword>
<dbReference type="Pfam" id="PF09339">
    <property type="entry name" value="HTH_IclR"/>
    <property type="match status" value="1"/>
</dbReference>
<dbReference type="InterPro" id="IPR050707">
    <property type="entry name" value="HTH_MetabolicPath_Reg"/>
</dbReference>
<evidence type="ECO:0000313" key="7">
    <source>
        <dbReference type="Proteomes" id="UP000070352"/>
    </source>
</evidence>
<dbReference type="SUPFAM" id="SSF46785">
    <property type="entry name" value="Winged helix' DNA-binding domain"/>
    <property type="match status" value="1"/>
</dbReference>
<dbReference type="RefSeq" id="WP_068726539.1">
    <property type="nucleotide sequence ID" value="NZ_LSKU01000001.1"/>
</dbReference>
<dbReference type="PANTHER" id="PTHR30136:SF24">
    <property type="entry name" value="HTH-TYPE TRANSCRIPTIONAL REPRESSOR ALLR"/>
    <property type="match status" value="1"/>
</dbReference>
<dbReference type="PROSITE" id="PS51077">
    <property type="entry name" value="HTH_ICLR"/>
    <property type="match status" value="1"/>
</dbReference>
<dbReference type="GO" id="GO:0045892">
    <property type="term" value="P:negative regulation of DNA-templated transcription"/>
    <property type="evidence" value="ECO:0007669"/>
    <property type="project" value="TreeGrafter"/>
</dbReference>
<dbReference type="EMBL" id="LSKU01000001">
    <property type="protein sequence ID" value="KXG44609.1"/>
    <property type="molecule type" value="Genomic_DNA"/>
</dbReference>
<dbReference type="OrthoDB" id="9791752at2"/>
<feature type="domain" description="IclR-ED" evidence="5">
    <location>
        <begin position="68"/>
        <end position="251"/>
    </location>
</feature>
<evidence type="ECO:0000259" key="4">
    <source>
        <dbReference type="PROSITE" id="PS51077"/>
    </source>
</evidence>
<keyword evidence="3" id="KW-0804">Transcription</keyword>
<organism evidence="6 7">
    <name type="scientific">Tepidibacillus decaturensis</name>
    <dbReference type="NCBI Taxonomy" id="1413211"/>
    <lineage>
        <taxon>Bacteria</taxon>
        <taxon>Bacillati</taxon>
        <taxon>Bacillota</taxon>
        <taxon>Bacilli</taxon>
        <taxon>Bacillales</taxon>
        <taxon>Bacillaceae</taxon>
        <taxon>Tepidibacillus</taxon>
    </lineage>
</organism>
<name>A0A135L6Q5_9BACI</name>